<organism evidence="1 2">
    <name type="scientific">Marchantia polymorpha</name>
    <name type="common">Common liverwort</name>
    <name type="synonym">Marchantia aquatica</name>
    <dbReference type="NCBI Taxonomy" id="3197"/>
    <lineage>
        <taxon>Eukaryota</taxon>
        <taxon>Viridiplantae</taxon>
        <taxon>Streptophyta</taxon>
        <taxon>Embryophyta</taxon>
        <taxon>Marchantiophyta</taxon>
        <taxon>Marchantiopsida</taxon>
        <taxon>Marchantiidae</taxon>
        <taxon>Marchantiales</taxon>
        <taxon>Marchantiaceae</taxon>
        <taxon>Marchantia</taxon>
    </lineage>
</organism>
<dbReference type="EMBL" id="KZ772871">
    <property type="protein sequence ID" value="PTQ27367.1"/>
    <property type="molecule type" value="Genomic_DNA"/>
</dbReference>
<accession>A0A2R6W0I5</accession>
<proteinExistence type="predicted"/>
<dbReference type="Proteomes" id="UP000244005">
    <property type="component" value="Unassembled WGS sequence"/>
</dbReference>
<sequence>MTIIYSRAENQCIQASYRFSSHLSGDTCGLRTERGSFRTPARSTLSYVRVDGVRVWRVTFTSSCKFQDKDFHHLEHEARWSHHESNSPERFRSFSTTQLRHQDYPIPLVSSQRKDQVTFVVRIFTRPSFDSFNEVVRRAGPDPFGVALELGQKMGTTDMNRR</sequence>
<protein>
    <submittedName>
        <fullName evidence="1">Uncharacterized protein</fullName>
    </submittedName>
</protein>
<name>A0A2R6W0I5_MARPO</name>
<dbReference type="Gramene" id="Mp3g10310.1">
    <property type="protein sequence ID" value="Mp3g10310.1.cds1"/>
    <property type="gene ID" value="Mp3g10310"/>
</dbReference>
<evidence type="ECO:0000313" key="1">
    <source>
        <dbReference type="EMBL" id="PTQ27367.1"/>
    </source>
</evidence>
<evidence type="ECO:0000313" key="2">
    <source>
        <dbReference type="Proteomes" id="UP000244005"/>
    </source>
</evidence>
<gene>
    <name evidence="1" type="ORF">MARPO_0203s0016</name>
</gene>
<keyword evidence="2" id="KW-1185">Reference proteome</keyword>
<reference evidence="2" key="1">
    <citation type="journal article" date="2017" name="Cell">
        <title>Insights into land plant evolution garnered from the Marchantia polymorpha genome.</title>
        <authorList>
            <person name="Bowman J.L."/>
            <person name="Kohchi T."/>
            <person name="Yamato K.T."/>
            <person name="Jenkins J."/>
            <person name="Shu S."/>
            <person name="Ishizaki K."/>
            <person name="Yamaoka S."/>
            <person name="Nishihama R."/>
            <person name="Nakamura Y."/>
            <person name="Berger F."/>
            <person name="Adam C."/>
            <person name="Aki S.S."/>
            <person name="Althoff F."/>
            <person name="Araki T."/>
            <person name="Arteaga-Vazquez M.A."/>
            <person name="Balasubrmanian S."/>
            <person name="Barry K."/>
            <person name="Bauer D."/>
            <person name="Boehm C.R."/>
            <person name="Briginshaw L."/>
            <person name="Caballero-Perez J."/>
            <person name="Catarino B."/>
            <person name="Chen F."/>
            <person name="Chiyoda S."/>
            <person name="Chovatia M."/>
            <person name="Davies K.M."/>
            <person name="Delmans M."/>
            <person name="Demura T."/>
            <person name="Dierschke T."/>
            <person name="Dolan L."/>
            <person name="Dorantes-Acosta A.E."/>
            <person name="Eklund D.M."/>
            <person name="Florent S.N."/>
            <person name="Flores-Sandoval E."/>
            <person name="Fujiyama A."/>
            <person name="Fukuzawa H."/>
            <person name="Galik B."/>
            <person name="Grimanelli D."/>
            <person name="Grimwood J."/>
            <person name="Grossniklaus U."/>
            <person name="Hamada T."/>
            <person name="Haseloff J."/>
            <person name="Hetherington A.J."/>
            <person name="Higo A."/>
            <person name="Hirakawa Y."/>
            <person name="Hundley H.N."/>
            <person name="Ikeda Y."/>
            <person name="Inoue K."/>
            <person name="Inoue S.I."/>
            <person name="Ishida S."/>
            <person name="Jia Q."/>
            <person name="Kakita M."/>
            <person name="Kanazawa T."/>
            <person name="Kawai Y."/>
            <person name="Kawashima T."/>
            <person name="Kennedy M."/>
            <person name="Kinose K."/>
            <person name="Kinoshita T."/>
            <person name="Kohara Y."/>
            <person name="Koide E."/>
            <person name="Komatsu K."/>
            <person name="Kopischke S."/>
            <person name="Kubo M."/>
            <person name="Kyozuka J."/>
            <person name="Lagercrantz U."/>
            <person name="Lin S.S."/>
            <person name="Lindquist E."/>
            <person name="Lipzen A.M."/>
            <person name="Lu C.W."/>
            <person name="De Luna E."/>
            <person name="Martienssen R.A."/>
            <person name="Minamino N."/>
            <person name="Mizutani M."/>
            <person name="Mizutani M."/>
            <person name="Mochizuki N."/>
            <person name="Monte I."/>
            <person name="Mosher R."/>
            <person name="Nagasaki H."/>
            <person name="Nakagami H."/>
            <person name="Naramoto S."/>
            <person name="Nishitani K."/>
            <person name="Ohtani M."/>
            <person name="Okamoto T."/>
            <person name="Okumura M."/>
            <person name="Phillips J."/>
            <person name="Pollak B."/>
            <person name="Reinders A."/>
            <person name="Rovekamp M."/>
            <person name="Sano R."/>
            <person name="Sawa S."/>
            <person name="Schmid M.W."/>
            <person name="Shirakawa M."/>
            <person name="Solano R."/>
            <person name="Spunde A."/>
            <person name="Suetsugu N."/>
            <person name="Sugano S."/>
            <person name="Sugiyama A."/>
            <person name="Sun R."/>
            <person name="Suzuki Y."/>
            <person name="Takenaka M."/>
            <person name="Takezawa D."/>
            <person name="Tomogane H."/>
            <person name="Tsuzuki M."/>
            <person name="Ueda T."/>
            <person name="Umeda M."/>
            <person name="Ward J.M."/>
            <person name="Watanabe Y."/>
            <person name="Yazaki K."/>
            <person name="Yokoyama R."/>
            <person name="Yoshitake Y."/>
            <person name="Yotsui I."/>
            <person name="Zachgo S."/>
            <person name="Schmutz J."/>
        </authorList>
    </citation>
    <scope>NUCLEOTIDE SEQUENCE [LARGE SCALE GENOMIC DNA]</scope>
    <source>
        <strain evidence="2">Tak-1</strain>
    </source>
</reference>
<dbReference type="AlphaFoldDB" id="A0A2R6W0I5"/>